<dbReference type="Proteomes" id="UP000285961">
    <property type="component" value="Unassembled WGS sequence"/>
</dbReference>
<evidence type="ECO:0000313" key="4">
    <source>
        <dbReference type="EMBL" id="RJP69529.1"/>
    </source>
</evidence>
<feature type="region of interest" description="Disordered" evidence="2">
    <location>
        <begin position="702"/>
        <end position="736"/>
    </location>
</feature>
<evidence type="ECO:0000313" key="5">
    <source>
        <dbReference type="Proteomes" id="UP000285961"/>
    </source>
</evidence>
<dbReference type="InterPro" id="IPR011990">
    <property type="entry name" value="TPR-like_helical_dom_sf"/>
</dbReference>
<feature type="repeat" description="TPR" evidence="1">
    <location>
        <begin position="601"/>
        <end position="634"/>
    </location>
</feature>
<dbReference type="SUPFAM" id="SSF48452">
    <property type="entry name" value="TPR-like"/>
    <property type="match status" value="1"/>
</dbReference>
<dbReference type="AlphaFoldDB" id="A0A419EXD4"/>
<keyword evidence="1" id="KW-0802">TPR repeat</keyword>
<dbReference type="InterPro" id="IPR000157">
    <property type="entry name" value="TIR_dom"/>
</dbReference>
<dbReference type="Gene3D" id="3.40.50.300">
    <property type="entry name" value="P-loop containing nucleotide triphosphate hydrolases"/>
    <property type="match status" value="1"/>
</dbReference>
<protein>
    <submittedName>
        <fullName evidence="4">Toll/interleukin-1 receptor domain-containing protein</fullName>
    </submittedName>
</protein>
<dbReference type="InterPro" id="IPR027417">
    <property type="entry name" value="P-loop_NTPase"/>
</dbReference>
<organism evidence="4 5">
    <name type="scientific">Candidatus Abyssobacteria bacterium SURF_17</name>
    <dbReference type="NCBI Taxonomy" id="2093361"/>
    <lineage>
        <taxon>Bacteria</taxon>
        <taxon>Pseudomonadati</taxon>
        <taxon>Candidatus Hydrogenedentota</taxon>
        <taxon>Candidatus Abyssobacteria</taxon>
    </lineage>
</organism>
<dbReference type="Pfam" id="PF25000">
    <property type="entry name" value="DUF7779"/>
    <property type="match status" value="1"/>
</dbReference>
<dbReference type="GO" id="GO:0043531">
    <property type="term" value="F:ADP binding"/>
    <property type="evidence" value="ECO:0007669"/>
    <property type="project" value="InterPro"/>
</dbReference>
<dbReference type="InterPro" id="IPR019734">
    <property type="entry name" value="TPR_rpt"/>
</dbReference>
<dbReference type="PANTHER" id="PTHR35205">
    <property type="entry name" value="NB-ARC AND TPR DOMAIN PROTEIN"/>
    <property type="match status" value="1"/>
</dbReference>
<evidence type="ECO:0000256" key="2">
    <source>
        <dbReference type="SAM" id="MobiDB-lite"/>
    </source>
</evidence>
<comment type="caution">
    <text evidence="4">The sequence shown here is derived from an EMBL/GenBank/DDBJ whole genome shotgun (WGS) entry which is preliminary data.</text>
</comment>
<keyword evidence="4" id="KW-0675">Receptor</keyword>
<name>A0A419EXD4_9BACT</name>
<feature type="domain" description="TIR" evidence="3">
    <location>
        <begin position="11"/>
        <end position="160"/>
    </location>
</feature>
<dbReference type="PANTHER" id="PTHR35205:SF1">
    <property type="entry name" value="ZU5 DOMAIN-CONTAINING PROTEIN"/>
    <property type="match status" value="1"/>
</dbReference>
<dbReference type="NCBIfam" id="NF040586">
    <property type="entry name" value="FxSxx_TPR"/>
    <property type="match status" value="1"/>
</dbReference>
<dbReference type="EMBL" id="QZKI01000081">
    <property type="protein sequence ID" value="RJP69529.1"/>
    <property type="molecule type" value="Genomic_DNA"/>
</dbReference>
<feature type="compositionally biased region" description="Basic residues" evidence="2">
    <location>
        <begin position="707"/>
        <end position="736"/>
    </location>
</feature>
<gene>
    <name evidence="4" type="ORF">C4532_10845</name>
</gene>
<evidence type="ECO:0000259" key="3">
    <source>
        <dbReference type="PROSITE" id="PS50104"/>
    </source>
</evidence>
<dbReference type="InterPro" id="IPR002182">
    <property type="entry name" value="NB-ARC"/>
</dbReference>
<dbReference type="Gene3D" id="3.40.50.10140">
    <property type="entry name" value="Toll/interleukin-1 receptor homology (TIR) domain"/>
    <property type="match status" value="1"/>
</dbReference>
<dbReference type="SMART" id="SM00028">
    <property type="entry name" value="TPR"/>
    <property type="match status" value="3"/>
</dbReference>
<dbReference type="GO" id="GO:0007165">
    <property type="term" value="P:signal transduction"/>
    <property type="evidence" value="ECO:0007669"/>
    <property type="project" value="InterPro"/>
</dbReference>
<dbReference type="SUPFAM" id="SSF52540">
    <property type="entry name" value="P-loop containing nucleoside triphosphate hydrolases"/>
    <property type="match status" value="1"/>
</dbReference>
<dbReference type="PROSITE" id="PS50104">
    <property type="entry name" value="TIR"/>
    <property type="match status" value="1"/>
</dbReference>
<dbReference type="Pfam" id="PF00931">
    <property type="entry name" value="NB-ARC"/>
    <property type="match status" value="1"/>
</dbReference>
<dbReference type="InterPro" id="IPR035897">
    <property type="entry name" value="Toll_tir_struct_dom_sf"/>
</dbReference>
<dbReference type="SUPFAM" id="SSF52200">
    <property type="entry name" value="Toll/Interleukin receptor TIR domain"/>
    <property type="match status" value="1"/>
</dbReference>
<dbReference type="Pfam" id="PF13676">
    <property type="entry name" value="TIR_2"/>
    <property type="match status" value="1"/>
</dbReference>
<proteinExistence type="predicted"/>
<dbReference type="InterPro" id="IPR056681">
    <property type="entry name" value="DUF7779"/>
</dbReference>
<dbReference type="PROSITE" id="PS50005">
    <property type="entry name" value="TPR"/>
    <property type="match status" value="1"/>
</dbReference>
<evidence type="ECO:0000256" key="1">
    <source>
        <dbReference type="PROSITE-ProRule" id="PRU00339"/>
    </source>
</evidence>
<dbReference type="Gene3D" id="1.25.40.10">
    <property type="entry name" value="Tetratricopeptide repeat domain"/>
    <property type="match status" value="1"/>
</dbReference>
<reference evidence="4 5" key="1">
    <citation type="journal article" date="2017" name="ISME J.">
        <title>Energy and carbon metabolisms in a deep terrestrial subsurface fluid microbial community.</title>
        <authorList>
            <person name="Momper L."/>
            <person name="Jungbluth S.P."/>
            <person name="Lee M.D."/>
            <person name="Amend J.P."/>
        </authorList>
    </citation>
    <scope>NUCLEOTIDE SEQUENCE [LARGE SCALE GENOMIC DNA]</scope>
    <source>
        <strain evidence="4">SURF_17</strain>
    </source>
</reference>
<dbReference type="Pfam" id="PF13374">
    <property type="entry name" value="TPR_10"/>
    <property type="match status" value="1"/>
</dbReference>
<dbReference type="Pfam" id="PF13424">
    <property type="entry name" value="TPR_12"/>
    <property type="match status" value="1"/>
</dbReference>
<sequence>MPVRIGNVENPMKDFFISYNKADRLWAEWMAWQLEEVGYSTVLQAWDFRPGFNFVLGMHKASSEAKRTIAVLSPHYLAALYTQPEWAAAFAQDPKGDKGTLLPIRVKECELKGLLNQIIYIDLVGLEEDAAKGVLLAGVRRDRAKPKTQPAFPSDYKRSVVEQPRFPGTLPPIWNVPHGRNRNFTGREELLAELRATLASGEPAALTQAISGLGGVGKTQLALEYTYCHANDYGIVWWVRAEEPATLAADYAALAAPLDLPEKEAREQEVIGKAVWQWLGRNSGWLLVFDNVRDAETVRAFIPHGTTGHVVITSRNPNWGRVAGTLTVKVLERDKAAAFLLKRTQSADKKSADALAKELGYLPLALEHAGAYIEAAAISLSDYLGRYRTFKQELLKHIKPSDDYPRTVAETFEISFQEVEKASAAAADLLNLCAFLAPDDIPLDILKKGAEHLPKSLAAAVTDEISLDEAVAVLRRYSLVERTGGNLSVHRLVQAIARDRLREEKKKKWAETAGNIVNKAFPNESNDVRTWPECSVLLAHGLAVAEHAEALVVSPEATSRLLNQIGLYLHGRAEHAAARAHYERALKIDEAAYGKNHPTVAIRVNNLGLVLRDMGDLKGAKAHYERALKIDEAAYGKNHPEVATDVNNLGGVLLAQGDLEGVKGCSERALRIWTEFLGERHPDTVLARENLEFVEMLISARDESSGKSHKGKAKKPKKNRDNHKGTKSTKEKKKSL</sequence>
<accession>A0A419EXD4</accession>